<organism evidence="1 2">
    <name type="scientific">Prevotella pallens</name>
    <dbReference type="NCBI Taxonomy" id="60133"/>
    <lineage>
        <taxon>Bacteria</taxon>
        <taxon>Pseudomonadati</taxon>
        <taxon>Bacteroidota</taxon>
        <taxon>Bacteroidia</taxon>
        <taxon>Bacteroidales</taxon>
        <taxon>Prevotellaceae</taxon>
        <taxon>Prevotella</taxon>
    </lineage>
</organism>
<gene>
    <name evidence="1" type="ORF">BC673_1516</name>
</gene>
<dbReference type="Proteomes" id="UP000249852">
    <property type="component" value="Unassembled WGS sequence"/>
</dbReference>
<proteinExistence type="predicted"/>
<accession>A0ABX9DPJ1</accession>
<evidence type="ECO:0000313" key="1">
    <source>
        <dbReference type="EMBL" id="RAS40424.1"/>
    </source>
</evidence>
<dbReference type="RefSeq" id="WP_249031192.1">
    <property type="nucleotide sequence ID" value="NZ_CALBEW010000075.1"/>
</dbReference>
<evidence type="ECO:0000313" key="2">
    <source>
        <dbReference type="Proteomes" id="UP000249852"/>
    </source>
</evidence>
<reference evidence="1 2" key="1">
    <citation type="submission" date="2018-06" db="EMBL/GenBank/DDBJ databases">
        <title>Genomic Encyclopedia of Archaeal and Bacterial Type Strains, Phase II (KMG-II): from individual species to whole genera.</title>
        <authorList>
            <person name="Goeker M."/>
        </authorList>
    </citation>
    <scope>NUCLEOTIDE SEQUENCE [LARGE SCALE GENOMIC DNA]</scope>
    <source>
        <strain evidence="1 2">DSM 18710</strain>
    </source>
</reference>
<keyword evidence="2" id="KW-1185">Reference proteome</keyword>
<dbReference type="EMBL" id="QLTQ01000051">
    <property type="protein sequence ID" value="RAS40424.1"/>
    <property type="molecule type" value="Genomic_DNA"/>
</dbReference>
<name>A0ABX9DPJ1_9BACT</name>
<protein>
    <submittedName>
        <fullName evidence="1">Uncharacterized protein</fullName>
    </submittedName>
</protein>
<sequence length="125" mass="15019">MLYKAHPHCMKQLMLNFDLGKVAQRETKIRRRAFTLPSGDTTITTPQDRLAKRNRTIVARYYYWTEIKRRRFDDVMKILSDYEFFVGERTIQNALVDQDELLHSLLEQRPTTQKLAKQFPGFEWH</sequence>
<comment type="caution">
    <text evidence="1">The sequence shown here is derived from an EMBL/GenBank/DDBJ whole genome shotgun (WGS) entry which is preliminary data.</text>
</comment>